<sequence>MRVGGLSGGPSPVVARWTPLRLALLCVWCCLLSPRCLGARAGAASGDGVMPGVSVLVVSFPTDAGAAAEDGANEGATPAPNTEHDDDNSLGYTGTEPPPHLLLPPSHHFLLCVSVVGREGAKRRFGAVGKA</sequence>
<proteinExistence type="predicted"/>
<comment type="caution">
    <text evidence="1">The sequence shown here is derived from an EMBL/GenBank/DDBJ whole genome shotgun (WGS) entry which is preliminary data.</text>
</comment>
<evidence type="ECO:0000313" key="1">
    <source>
        <dbReference type="EMBL" id="KAJ7995248.1"/>
    </source>
</evidence>
<evidence type="ECO:0000313" key="2">
    <source>
        <dbReference type="Proteomes" id="UP001157502"/>
    </source>
</evidence>
<accession>A0ACC2FV70</accession>
<dbReference type="Proteomes" id="UP001157502">
    <property type="component" value="Chromosome 21"/>
</dbReference>
<reference evidence="1" key="1">
    <citation type="submission" date="2021-05" db="EMBL/GenBank/DDBJ databases">
        <authorList>
            <person name="Pan Q."/>
            <person name="Jouanno E."/>
            <person name="Zahm M."/>
            <person name="Klopp C."/>
            <person name="Cabau C."/>
            <person name="Louis A."/>
            <person name="Berthelot C."/>
            <person name="Parey E."/>
            <person name="Roest Crollius H."/>
            <person name="Montfort J."/>
            <person name="Robinson-Rechavi M."/>
            <person name="Bouchez O."/>
            <person name="Lampietro C."/>
            <person name="Lopez Roques C."/>
            <person name="Donnadieu C."/>
            <person name="Postlethwait J."/>
            <person name="Bobe J."/>
            <person name="Dillon D."/>
            <person name="Chandos A."/>
            <person name="von Hippel F."/>
            <person name="Guiguen Y."/>
        </authorList>
    </citation>
    <scope>NUCLEOTIDE SEQUENCE</scope>
    <source>
        <strain evidence="1">YG-Jan2019</strain>
    </source>
</reference>
<dbReference type="EMBL" id="CM055748">
    <property type="protein sequence ID" value="KAJ7995248.1"/>
    <property type="molecule type" value="Genomic_DNA"/>
</dbReference>
<organism evidence="1 2">
    <name type="scientific">Dallia pectoralis</name>
    <name type="common">Alaska blackfish</name>
    <dbReference type="NCBI Taxonomy" id="75939"/>
    <lineage>
        <taxon>Eukaryota</taxon>
        <taxon>Metazoa</taxon>
        <taxon>Chordata</taxon>
        <taxon>Craniata</taxon>
        <taxon>Vertebrata</taxon>
        <taxon>Euteleostomi</taxon>
        <taxon>Actinopterygii</taxon>
        <taxon>Neopterygii</taxon>
        <taxon>Teleostei</taxon>
        <taxon>Protacanthopterygii</taxon>
        <taxon>Esociformes</taxon>
        <taxon>Umbridae</taxon>
        <taxon>Dallia</taxon>
    </lineage>
</organism>
<protein>
    <submittedName>
        <fullName evidence="1">Uncharacterized protein</fullName>
    </submittedName>
</protein>
<keyword evidence="2" id="KW-1185">Reference proteome</keyword>
<gene>
    <name evidence="1" type="ORF">DPEC_G00242580</name>
</gene>
<name>A0ACC2FV70_DALPE</name>